<feature type="region of interest" description="Disordered" evidence="1">
    <location>
        <begin position="1"/>
        <end position="20"/>
    </location>
</feature>
<proteinExistence type="predicted"/>
<protein>
    <submittedName>
        <fullName evidence="2">Uncharacterized protein</fullName>
    </submittedName>
</protein>
<accession>A0A081NBD3</accession>
<comment type="caution">
    <text evidence="2">The sequence shown here is derived from an EMBL/GenBank/DDBJ whole genome shotgun (WGS) entry which is preliminary data.</text>
</comment>
<evidence type="ECO:0000256" key="1">
    <source>
        <dbReference type="SAM" id="MobiDB-lite"/>
    </source>
</evidence>
<reference evidence="2 3" key="1">
    <citation type="submission" date="2014-06" db="EMBL/GenBank/DDBJ databases">
        <title>Whole Genome Sequences of Three Symbiotic Endozoicomonas Bacteria.</title>
        <authorList>
            <person name="Neave M.J."/>
            <person name="Apprill A."/>
            <person name="Voolstra C.R."/>
        </authorList>
    </citation>
    <scope>NUCLEOTIDE SEQUENCE [LARGE SCALE GENOMIC DNA]</scope>
    <source>
        <strain evidence="2 3">LMG 24815</strain>
    </source>
</reference>
<dbReference type="AlphaFoldDB" id="A0A081NBD3"/>
<sequence>MARQSRPAQRPERDRSYNSVRDILHNQLQIIELYLQGHHEEWHGGIVNDDSETVSLYDPQQGGK</sequence>
<name>A0A081NBD3_9GAMM</name>
<evidence type="ECO:0000313" key="3">
    <source>
        <dbReference type="Proteomes" id="UP000028006"/>
    </source>
</evidence>
<evidence type="ECO:0000313" key="2">
    <source>
        <dbReference type="EMBL" id="KEQ15756.1"/>
    </source>
</evidence>
<gene>
    <name evidence="2" type="ORF">GZ77_04185</name>
</gene>
<organism evidence="2 3">
    <name type="scientific">Endozoicomonas montiporae</name>
    <dbReference type="NCBI Taxonomy" id="1027273"/>
    <lineage>
        <taxon>Bacteria</taxon>
        <taxon>Pseudomonadati</taxon>
        <taxon>Pseudomonadota</taxon>
        <taxon>Gammaproteobacteria</taxon>
        <taxon>Oceanospirillales</taxon>
        <taxon>Endozoicomonadaceae</taxon>
        <taxon>Endozoicomonas</taxon>
    </lineage>
</organism>
<keyword evidence="3" id="KW-1185">Reference proteome</keyword>
<feature type="region of interest" description="Disordered" evidence="1">
    <location>
        <begin position="44"/>
        <end position="64"/>
    </location>
</feature>
<dbReference type="Proteomes" id="UP000028006">
    <property type="component" value="Unassembled WGS sequence"/>
</dbReference>
<dbReference type="EMBL" id="JOKG01000001">
    <property type="protein sequence ID" value="KEQ15756.1"/>
    <property type="molecule type" value="Genomic_DNA"/>
</dbReference>